<feature type="compositionally biased region" description="Polar residues" evidence="3">
    <location>
        <begin position="173"/>
        <end position="185"/>
    </location>
</feature>
<dbReference type="OrthoDB" id="25896at2759"/>
<dbReference type="NCBIfam" id="TIGR00231">
    <property type="entry name" value="small_GTP"/>
    <property type="match status" value="1"/>
</dbReference>
<dbReference type="PROSITE" id="PS51417">
    <property type="entry name" value="ARF"/>
    <property type="match status" value="1"/>
</dbReference>
<dbReference type="PRINTS" id="PR00449">
    <property type="entry name" value="RASTRNSFRMNG"/>
</dbReference>
<evidence type="ECO:0000256" key="2">
    <source>
        <dbReference type="ARBA" id="ARBA00023134"/>
    </source>
</evidence>
<dbReference type="SUPFAM" id="SSF52540">
    <property type="entry name" value="P-loop containing nucleoside triphosphate hydrolases"/>
    <property type="match status" value="1"/>
</dbReference>
<dbReference type="PROSITE" id="PS51419">
    <property type="entry name" value="RAB"/>
    <property type="match status" value="1"/>
</dbReference>
<dbReference type="PROSITE" id="PS51421">
    <property type="entry name" value="RAS"/>
    <property type="match status" value="1"/>
</dbReference>
<accession>A0A8H3FAJ4</accession>
<dbReference type="Gene3D" id="3.40.50.300">
    <property type="entry name" value="P-loop containing nucleotide triphosphate hydrolases"/>
    <property type="match status" value="1"/>
</dbReference>
<protein>
    <submittedName>
        <fullName evidence="4">Uncharacterized protein</fullName>
    </submittedName>
</protein>
<dbReference type="SMART" id="SM00175">
    <property type="entry name" value="RAB"/>
    <property type="match status" value="1"/>
</dbReference>
<keyword evidence="2" id="KW-0342">GTP-binding</keyword>
<dbReference type="Pfam" id="PF00071">
    <property type="entry name" value="Ras"/>
    <property type="match status" value="1"/>
</dbReference>
<dbReference type="InterPro" id="IPR027417">
    <property type="entry name" value="P-loop_NTPase"/>
</dbReference>
<dbReference type="InterPro" id="IPR005225">
    <property type="entry name" value="Small_GTP-bd"/>
</dbReference>
<comment type="caution">
    <text evidence="4">The sequence shown here is derived from an EMBL/GenBank/DDBJ whole genome shotgun (WGS) entry which is preliminary data.</text>
</comment>
<evidence type="ECO:0000256" key="3">
    <source>
        <dbReference type="SAM" id="MobiDB-lite"/>
    </source>
</evidence>
<dbReference type="SMART" id="SM00174">
    <property type="entry name" value="RHO"/>
    <property type="match status" value="1"/>
</dbReference>
<feature type="region of interest" description="Disordered" evidence="3">
    <location>
        <begin position="223"/>
        <end position="246"/>
    </location>
</feature>
<reference evidence="4" key="1">
    <citation type="submission" date="2021-03" db="EMBL/GenBank/DDBJ databases">
        <authorList>
            <person name="Tagirdzhanova G."/>
        </authorList>
    </citation>
    <scope>NUCLEOTIDE SEQUENCE</scope>
</reference>
<evidence type="ECO:0000313" key="5">
    <source>
        <dbReference type="Proteomes" id="UP000664169"/>
    </source>
</evidence>
<dbReference type="EMBL" id="CAJPDQ010000016">
    <property type="protein sequence ID" value="CAF9920808.1"/>
    <property type="molecule type" value="Genomic_DNA"/>
</dbReference>
<dbReference type="FunFam" id="3.40.50.300:FF:001447">
    <property type="entry name" value="Ras-related protein Rab-1B"/>
    <property type="match status" value="1"/>
</dbReference>
<organism evidence="4 5">
    <name type="scientific">Gomphillus americanus</name>
    <dbReference type="NCBI Taxonomy" id="1940652"/>
    <lineage>
        <taxon>Eukaryota</taxon>
        <taxon>Fungi</taxon>
        <taxon>Dikarya</taxon>
        <taxon>Ascomycota</taxon>
        <taxon>Pezizomycotina</taxon>
        <taxon>Lecanoromycetes</taxon>
        <taxon>OSLEUM clade</taxon>
        <taxon>Ostropomycetidae</taxon>
        <taxon>Ostropales</taxon>
        <taxon>Graphidaceae</taxon>
        <taxon>Gomphilloideae</taxon>
        <taxon>Gomphillus</taxon>
    </lineage>
</organism>
<dbReference type="PANTHER" id="PTHR24073">
    <property type="entry name" value="DRAB5-RELATED"/>
    <property type="match status" value="1"/>
</dbReference>
<dbReference type="AlphaFoldDB" id="A0A8H3FAJ4"/>
<dbReference type="CDD" id="cd00154">
    <property type="entry name" value="Rab"/>
    <property type="match status" value="1"/>
</dbReference>
<dbReference type="SMART" id="SM00173">
    <property type="entry name" value="RAS"/>
    <property type="match status" value="1"/>
</dbReference>
<gene>
    <name evidence="4" type="ORF">GOMPHAMPRED_002142</name>
</gene>
<name>A0A8H3FAJ4_9LECA</name>
<proteinExistence type="predicted"/>
<dbReference type="InterPro" id="IPR001806">
    <property type="entry name" value="Small_GTPase"/>
</dbReference>
<dbReference type="GO" id="GO:0005525">
    <property type="term" value="F:GTP binding"/>
    <property type="evidence" value="ECO:0007669"/>
    <property type="project" value="UniProtKB-KW"/>
</dbReference>
<dbReference type="Proteomes" id="UP000664169">
    <property type="component" value="Unassembled WGS sequence"/>
</dbReference>
<keyword evidence="5" id="KW-1185">Reference proteome</keyword>
<dbReference type="GO" id="GO:0003924">
    <property type="term" value="F:GTPase activity"/>
    <property type="evidence" value="ECO:0007669"/>
    <property type="project" value="InterPro"/>
</dbReference>
<evidence type="ECO:0000256" key="1">
    <source>
        <dbReference type="ARBA" id="ARBA00022741"/>
    </source>
</evidence>
<feature type="region of interest" description="Disordered" evidence="3">
    <location>
        <begin position="153"/>
        <end position="187"/>
    </location>
</feature>
<keyword evidence="1" id="KW-0547">Nucleotide-binding</keyword>
<evidence type="ECO:0000313" key="4">
    <source>
        <dbReference type="EMBL" id="CAF9920808.1"/>
    </source>
</evidence>
<sequence length="304" mass="33370">MSSSLEAKICVLGAQGVGKTSLVQRYVHGTFTPSKTVSTVGASFLTKRTTDVDSGSVVRLQIWDTAGQERFHSITKLYYRGASAVILVYSIVEEKSFVEMGRWLHEVKENLGDDVILHIVGTKADVVAQDPSQRQVPFERCIAFIAENLHPTLASTPPPSAGSVPRMIRSHSPAENNTGSSQKRSSGFWGNDIGWDVCHEISASSGEGIEEVFRVITRKLVERSTEQKSNQLEEAPRRRIPLPNDRSTGYFDRALSDNNTTSFTVGAGNNRRSWLLGFPTPNIVGEDVEITTTQPSKGKKRGCC</sequence>